<dbReference type="SMART" id="SM00421">
    <property type="entry name" value="HTH_LUXR"/>
    <property type="match status" value="1"/>
</dbReference>
<protein>
    <recommendedName>
        <fullName evidence="2">HTH luxR-type domain-containing protein</fullName>
    </recommendedName>
</protein>
<dbReference type="EMBL" id="BMGZ01000001">
    <property type="protein sequence ID" value="GGH93857.1"/>
    <property type="molecule type" value="Genomic_DNA"/>
</dbReference>
<evidence type="ECO:0000313" key="4">
    <source>
        <dbReference type="Proteomes" id="UP000621856"/>
    </source>
</evidence>
<dbReference type="Pfam" id="PF00196">
    <property type="entry name" value="GerE"/>
    <property type="match status" value="1"/>
</dbReference>
<proteinExistence type="predicted"/>
<sequence>MTTGEKMAKEQDRNDDENDETDTVEAFLTYAQLFEFDGERLGDVPIWQQRMREIAQHLPEETVKALTDRMRHAAPGELTDYHAFSQRYNLTVSEKKLLVSLAGGFSVPDHARRTGISVNTARVHMQNLLDKTGAGGQVDLIKMLLAG</sequence>
<reference evidence="3" key="2">
    <citation type="submission" date="2020-09" db="EMBL/GenBank/DDBJ databases">
        <authorList>
            <person name="Sun Q."/>
            <person name="Zhou Y."/>
        </authorList>
    </citation>
    <scope>NUCLEOTIDE SEQUENCE</scope>
    <source>
        <strain evidence="3">CGMCC 1.14984</strain>
    </source>
</reference>
<evidence type="ECO:0000259" key="2">
    <source>
        <dbReference type="SMART" id="SM00421"/>
    </source>
</evidence>
<evidence type="ECO:0000256" key="1">
    <source>
        <dbReference type="SAM" id="MobiDB-lite"/>
    </source>
</evidence>
<gene>
    <name evidence="3" type="ORF">GCM10011355_06680</name>
</gene>
<dbReference type="AlphaFoldDB" id="A0A8J3EP30"/>
<feature type="domain" description="HTH luxR-type" evidence="2">
    <location>
        <begin position="87"/>
        <end position="144"/>
    </location>
</feature>
<dbReference type="GO" id="GO:0003677">
    <property type="term" value="F:DNA binding"/>
    <property type="evidence" value="ECO:0007669"/>
    <property type="project" value="InterPro"/>
</dbReference>
<dbReference type="GO" id="GO:0006355">
    <property type="term" value="P:regulation of DNA-templated transcription"/>
    <property type="evidence" value="ECO:0007669"/>
    <property type="project" value="InterPro"/>
</dbReference>
<dbReference type="Gene3D" id="1.10.10.10">
    <property type="entry name" value="Winged helix-like DNA-binding domain superfamily/Winged helix DNA-binding domain"/>
    <property type="match status" value="1"/>
</dbReference>
<dbReference type="InterPro" id="IPR000792">
    <property type="entry name" value="Tscrpt_reg_LuxR_C"/>
</dbReference>
<dbReference type="InterPro" id="IPR016032">
    <property type="entry name" value="Sig_transdc_resp-reg_C-effctor"/>
</dbReference>
<organism evidence="3 4">
    <name type="scientific">Aquisalinus luteolus</name>
    <dbReference type="NCBI Taxonomy" id="1566827"/>
    <lineage>
        <taxon>Bacteria</taxon>
        <taxon>Pseudomonadati</taxon>
        <taxon>Pseudomonadota</taxon>
        <taxon>Alphaproteobacteria</taxon>
        <taxon>Parvularculales</taxon>
        <taxon>Parvularculaceae</taxon>
        <taxon>Aquisalinus</taxon>
    </lineage>
</organism>
<name>A0A8J3EP30_9PROT</name>
<feature type="compositionally biased region" description="Basic and acidic residues" evidence="1">
    <location>
        <begin position="1"/>
        <end position="12"/>
    </location>
</feature>
<dbReference type="Proteomes" id="UP000621856">
    <property type="component" value="Unassembled WGS sequence"/>
</dbReference>
<dbReference type="InterPro" id="IPR036388">
    <property type="entry name" value="WH-like_DNA-bd_sf"/>
</dbReference>
<comment type="caution">
    <text evidence="3">The sequence shown here is derived from an EMBL/GenBank/DDBJ whole genome shotgun (WGS) entry which is preliminary data.</text>
</comment>
<accession>A0A8J3EP30</accession>
<feature type="region of interest" description="Disordered" evidence="1">
    <location>
        <begin position="1"/>
        <end position="21"/>
    </location>
</feature>
<dbReference type="SUPFAM" id="SSF46894">
    <property type="entry name" value="C-terminal effector domain of the bipartite response regulators"/>
    <property type="match status" value="1"/>
</dbReference>
<reference evidence="3" key="1">
    <citation type="journal article" date="2014" name="Int. J. Syst. Evol. Microbiol.">
        <title>Complete genome sequence of Corynebacterium casei LMG S-19264T (=DSM 44701T), isolated from a smear-ripened cheese.</title>
        <authorList>
            <consortium name="US DOE Joint Genome Institute (JGI-PGF)"/>
            <person name="Walter F."/>
            <person name="Albersmeier A."/>
            <person name="Kalinowski J."/>
            <person name="Ruckert C."/>
        </authorList>
    </citation>
    <scope>NUCLEOTIDE SEQUENCE</scope>
    <source>
        <strain evidence="3">CGMCC 1.14984</strain>
    </source>
</reference>
<evidence type="ECO:0000313" key="3">
    <source>
        <dbReference type="EMBL" id="GGH93857.1"/>
    </source>
</evidence>